<keyword evidence="2" id="KW-1185">Reference proteome</keyword>
<organism evidence="1 2">
    <name type="scientific">Apiospora marii</name>
    <dbReference type="NCBI Taxonomy" id="335849"/>
    <lineage>
        <taxon>Eukaryota</taxon>
        <taxon>Fungi</taxon>
        <taxon>Dikarya</taxon>
        <taxon>Ascomycota</taxon>
        <taxon>Pezizomycotina</taxon>
        <taxon>Sordariomycetes</taxon>
        <taxon>Xylariomycetidae</taxon>
        <taxon>Amphisphaeriales</taxon>
        <taxon>Apiosporaceae</taxon>
        <taxon>Apiospora</taxon>
    </lineage>
</organism>
<dbReference type="EMBL" id="JAQQWI010000009">
    <property type="protein sequence ID" value="KAK8023085.1"/>
    <property type="molecule type" value="Genomic_DNA"/>
</dbReference>
<protein>
    <submittedName>
        <fullName evidence="1">Uncharacterized protein</fullName>
    </submittedName>
</protein>
<reference evidence="1 2" key="1">
    <citation type="submission" date="2023-01" db="EMBL/GenBank/DDBJ databases">
        <title>Analysis of 21 Apiospora genomes using comparative genomics revels a genus with tremendous synthesis potential of carbohydrate active enzymes and secondary metabolites.</title>
        <authorList>
            <person name="Sorensen T."/>
        </authorList>
    </citation>
    <scope>NUCLEOTIDE SEQUENCE [LARGE SCALE GENOMIC DNA]</scope>
    <source>
        <strain evidence="1 2">CBS 20057</strain>
    </source>
</reference>
<accession>A0ABR1RYT2</accession>
<sequence>MDDGVENVDPDLGRSVILAGVGDVPVIDGQPLLERTVPGKRVRVEGEPHAPELEERIVLIESATLGNVKQNRPCCSVRVTSDGLHTWDIPFSDQVLSPMSPPPTGIESAE</sequence>
<proteinExistence type="predicted"/>
<evidence type="ECO:0000313" key="2">
    <source>
        <dbReference type="Proteomes" id="UP001396898"/>
    </source>
</evidence>
<name>A0ABR1RYT2_9PEZI</name>
<comment type="caution">
    <text evidence="1">The sequence shown here is derived from an EMBL/GenBank/DDBJ whole genome shotgun (WGS) entry which is preliminary data.</text>
</comment>
<evidence type="ECO:0000313" key="1">
    <source>
        <dbReference type="EMBL" id="KAK8023085.1"/>
    </source>
</evidence>
<dbReference type="Proteomes" id="UP001396898">
    <property type="component" value="Unassembled WGS sequence"/>
</dbReference>
<gene>
    <name evidence="1" type="ORF">PG991_006966</name>
</gene>